<dbReference type="PANTHER" id="PTHR43133:SF8">
    <property type="entry name" value="RNA POLYMERASE SIGMA FACTOR HI_1459-RELATED"/>
    <property type="match status" value="1"/>
</dbReference>
<keyword evidence="2" id="KW-0805">Transcription regulation</keyword>
<dbReference type="InterPro" id="IPR007627">
    <property type="entry name" value="RNA_pol_sigma70_r2"/>
</dbReference>
<dbReference type="NCBIfam" id="TIGR02937">
    <property type="entry name" value="sigma70-ECF"/>
    <property type="match status" value="1"/>
</dbReference>
<sequence>MTSDDEEVVALFRKEAVPLRNYLIRMGASPELAEECVNDAFLAVALKWPTLRGTNPKAFAYTVAKHQWWREQRRAQREVATDAWDTEIDRTDGDPCEEIIRGQEEAAVRTALQRMPPGQKKDVLTYRYVKGLTIRETATIMQLSEGTVKSYAAEGRHALRRLLEDESGEGRER</sequence>
<dbReference type="RefSeq" id="WP_203811724.1">
    <property type="nucleotide sequence ID" value="NZ_BOMY01000042.1"/>
</dbReference>
<dbReference type="AlphaFoldDB" id="A0A919NT25"/>
<comment type="similarity">
    <text evidence="1">Belongs to the sigma-70 factor family. ECF subfamily.</text>
</comment>
<evidence type="ECO:0000259" key="6">
    <source>
        <dbReference type="Pfam" id="PF04542"/>
    </source>
</evidence>
<keyword evidence="3" id="KW-0731">Sigma factor</keyword>
<organism evidence="8 9">
    <name type="scientific">Paractinoplanes tereljensis</name>
    <dbReference type="NCBI Taxonomy" id="571912"/>
    <lineage>
        <taxon>Bacteria</taxon>
        <taxon>Bacillati</taxon>
        <taxon>Actinomycetota</taxon>
        <taxon>Actinomycetes</taxon>
        <taxon>Micromonosporales</taxon>
        <taxon>Micromonosporaceae</taxon>
        <taxon>Paractinoplanes</taxon>
    </lineage>
</organism>
<evidence type="ECO:0000313" key="9">
    <source>
        <dbReference type="Proteomes" id="UP000623608"/>
    </source>
</evidence>
<proteinExistence type="inferred from homology"/>
<dbReference type="CDD" id="cd06171">
    <property type="entry name" value="Sigma70_r4"/>
    <property type="match status" value="1"/>
</dbReference>
<evidence type="ECO:0000256" key="2">
    <source>
        <dbReference type="ARBA" id="ARBA00023015"/>
    </source>
</evidence>
<dbReference type="Proteomes" id="UP000623608">
    <property type="component" value="Unassembled WGS sequence"/>
</dbReference>
<dbReference type="SUPFAM" id="SSF88659">
    <property type="entry name" value="Sigma3 and sigma4 domains of RNA polymerase sigma factors"/>
    <property type="match status" value="1"/>
</dbReference>
<evidence type="ECO:0000259" key="7">
    <source>
        <dbReference type="Pfam" id="PF08281"/>
    </source>
</evidence>
<evidence type="ECO:0000256" key="5">
    <source>
        <dbReference type="ARBA" id="ARBA00023163"/>
    </source>
</evidence>
<dbReference type="EMBL" id="BOMY01000042">
    <property type="protein sequence ID" value="GIF23833.1"/>
    <property type="molecule type" value="Genomic_DNA"/>
</dbReference>
<dbReference type="InterPro" id="IPR039425">
    <property type="entry name" value="RNA_pol_sigma-70-like"/>
</dbReference>
<dbReference type="Pfam" id="PF04542">
    <property type="entry name" value="Sigma70_r2"/>
    <property type="match status" value="1"/>
</dbReference>
<accession>A0A919NT25</accession>
<dbReference type="Gene3D" id="1.10.1740.10">
    <property type="match status" value="1"/>
</dbReference>
<dbReference type="InterPro" id="IPR013324">
    <property type="entry name" value="RNA_pol_sigma_r3/r4-like"/>
</dbReference>
<dbReference type="Gene3D" id="1.10.10.10">
    <property type="entry name" value="Winged helix-like DNA-binding domain superfamily/Winged helix DNA-binding domain"/>
    <property type="match status" value="1"/>
</dbReference>
<gene>
    <name evidence="8" type="ORF">Ate02nite_65630</name>
</gene>
<evidence type="ECO:0000256" key="1">
    <source>
        <dbReference type="ARBA" id="ARBA00010641"/>
    </source>
</evidence>
<reference evidence="8" key="1">
    <citation type="submission" date="2021-01" db="EMBL/GenBank/DDBJ databases">
        <title>Whole genome shotgun sequence of Actinoplanes tereljensis NBRC 105297.</title>
        <authorList>
            <person name="Komaki H."/>
            <person name="Tamura T."/>
        </authorList>
    </citation>
    <scope>NUCLEOTIDE SEQUENCE</scope>
    <source>
        <strain evidence="8">NBRC 105297</strain>
    </source>
</reference>
<keyword evidence="5" id="KW-0804">Transcription</keyword>
<dbReference type="GO" id="GO:0006352">
    <property type="term" value="P:DNA-templated transcription initiation"/>
    <property type="evidence" value="ECO:0007669"/>
    <property type="project" value="InterPro"/>
</dbReference>
<evidence type="ECO:0008006" key="10">
    <source>
        <dbReference type="Google" id="ProtNLM"/>
    </source>
</evidence>
<dbReference type="InterPro" id="IPR014284">
    <property type="entry name" value="RNA_pol_sigma-70_dom"/>
</dbReference>
<dbReference type="GO" id="GO:0016987">
    <property type="term" value="F:sigma factor activity"/>
    <property type="evidence" value="ECO:0007669"/>
    <property type="project" value="UniProtKB-KW"/>
</dbReference>
<keyword evidence="4" id="KW-0238">DNA-binding</keyword>
<feature type="domain" description="RNA polymerase sigma-70 region 2" evidence="6">
    <location>
        <begin position="11"/>
        <end position="77"/>
    </location>
</feature>
<dbReference type="GO" id="GO:0003677">
    <property type="term" value="F:DNA binding"/>
    <property type="evidence" value="ECO:0007669"/>
    <property type="project" value="UniProtKB-KW"/>
</dbReference>
<dbReference type="PANTHER" id="PTHR43133">
    <property type="entry name" value="RNA POLYMERASE ECF-TYPE SIGMA FACTO"/>
    <property type="match status" value="1"/>
</dbReference>
<feature type="domain" description="RNA polymerase sigma factor 70 region 4 type 2" evidence="7">
    <location>
        <begin position="107"/>
        <end position="157"/>
    </location>
</feature>
<keyword evidence="9" id="KW-1185">Reference proteome</keyword>
<evidence type="ECO:0000256" key="3">
    <source>
        <dbReference type="ARBA" id="ARBA00023082"/>
    </source>
</evidence>
<evidence type="ECO:0000313" key="8">
    <source>
        <dbReference type="EMBL" id="GIF23833.1"/>
    </source>
</evidence>
<name>A0A919NT25_9ACTN</name>
<comment type="caution">
    <text evidence="8">The sequence shown here is derived from an EMBL/GenBank/DDBJ whole genome shotgun (WGS) entry which is preliminary data.</text>
</comment>
<evidence type="ECO:0000256" key="4">
    <source>
        <dbReference type="ARBA" id="ARBA00023125"/>
    </source>
</evidence>
<dbReference type="InterPro" id="IPR013325">
    <property type="entry name" value="RNA_pol_sigma_r2"/>
</dbReference>
<dbReference type="InterPro" id="IPR036388">
    <property type="entry name" value="WH-like_DNA-bd_sf"/>
</dbReference>
<protein>
    <recommendedName>
        <fullName evidence="10">RNA polymerase sigma factor</fullName>
    </recommendedName>
</protein>
<dbReference type="InterPro" id="IPR013249">
    <property type="entry name" value="RNA_pol_sigma70_r4_t2"/>
</dbReference>
<dbReference type="SUPFAM" id="SSF88946">
    <property type="entry name" value="Sigma2 domain of RNA polymerase sigma factors"/>
    <property type="match status" value="1"/>
</dbReference>
<dbReference type="Pfam" id="PF08281">
    <property type="entry name" value="Sigma70_r4_2"/>
    <property type="match status" value="1"/>
</dbReference>